<dbReference type="SUPFAM" id="SSF47095">
    <property type="entry name" value="HMG-box"/>
    <property type="match status" value="1"/>
</dbReference>
<dbReference type="CDD" id="cd01389">
    <property type="entry name" value="HMG-box_ROX1-like"/>
    <property type="match status" value="1"/>
</dbReference>
<dbReference type="OrthoDB" id="6247875at2759"/>
<sequence>MDLAAVWPTDMQSFGCMDSSAVGSMALIDGFHFGSLPSKGTWASEGPPATPLPSNASCDGALMSPITASPLSSISSSSPAWSSASSPPSSPSFSESLPDSAPRSPRKRSTAKVPAKTPIERKKTTRPAAKAAAAPWKKPKKGEAGYIPRPPNCFILFRRDFMRHQNPGFLRQDQKGRSKVTGVAWKGLSKEERARWKAMAEEAKRIHARQYPDYVYRPEQRVVEKPRRTVKYIPGLQAIYDKMGELASRKGCEEELRRLGEKAKELIEAYACNERSSGAGFSTTVFSLKPSDSPAARTDAPALRSSPLPVVDDNLTYRAGQIAQPQIQNYPGNLATSQAEGFAFITTEAQLQGPGTLDAIPLDLRSSWSCNVEAQDAWIGPNTLSLSGVYPQDGISATAASFQVDNSLGYDASPQMEYGYSLAGSSGFLDEAGYIQGGFGALPSAQTPGHVFGNEAGAIGGFGFAQTWQPMGQFGFEETSPIPLFDTSVDTSCFDEILDELDRLQLAAENGDQYGHGY</sequence>
<dbReference type="Proteomes" id="UP000250043">
    <property type="component" value="Unassembled WGS sequence"/>
</dbReference>
<keyword evidence="3" id="KW-0539">Nucleus</keyword>
<keyword evidence="7" id="KW-1185">Reference proteome</keyword>
<dbReference type="PANTHER" id="PTHR10270">
    <property type="entry name" value="SOX TRANSCRIPTION FACTOR"/>
    <property type="match status" value="1"/>
</dbReference>
<dbReference type="SMART" id="SM00398">
    <property type="entry name" value="HMG"/>
    <property type="match status" value="1"/>
</dbReference>
<dbReference type="Pfam" id="PF00505">
    <property type="entry name" value="HMG_box"/>
    <property type="match status" value="1"/>
</dbReference>
<evidence type="ECO:0000256" key="1">
    <source>
        <dbReference type="ARBA" id="ARBA00023125"/>
    </source>
</evidence>
<keyword evidence="1 3" id="KW-0238">DNA-binding</keyword>
<evidence type="ECO:0000313" key="6">
    <source>
        <dbReference type="EMBL" id="OCH92708.1"/>
    </source>
</evidence>
<organism evidence="6 7">
    <name type="scientific">Obba rivulosa</name>
    <dbReference type="NCBI Taxonomy" id="1052685"/>
    <lineage>
        <taxon>Eukaryota</taxon>
        <taxon>Fungi</taxon>
        <taxon>Dikarya</taxon>
        <taxon>Basidiomycota</taxon>
        <taxon>Agaricomycotina</taxon>
        <taxon>Agaricomycetes</taxon>
        <taxon>Polyporales</taxon>
        <taxon>Gelatoporiaceae</taxon>
        <taxon>Obba</taxon>
    </lineage>
</organism>
<accession>A0A8E2AYK8</accession>
<gene>
    <name evidence="6" type="ORF">OBBRIDRAFT_791011</name>
</gene>
<feature type="compositionally biased region" description="Low complexity" evidence="4">
    <location>
        <begin position="126"/>
        <end position="136"/>
    </location>
</feature>
<dbReference type="InterPro" id="IPR009071">
    <property type="entry name" value="HMG_box_dom"/>
</dbReference>
<dbReference type="GO" id="GO:0005634">
    <property type="term" value="C:nucleus"/>
    <property type="evidence" value="ECO:0007669"/>
    <property type="project" value="UniProtKB-UniRule"/>
</dbReference>
<evidence type="ECO:0000256" key="2">
    <source>
        <dbReference type="ARBA" id="ARBA00023163"/>
    </source>
</evidence>
<name>A0A8E2AYK8_9APHY</name>
<feature type="DNA-binding region" description="HMG box" evidence="3">
    <location>
        <begin position="147"/>
        <end position="215"/>
    </location>
</feature>
<dbReference type="InterPro" id="IPR050140">
    <property type="entry name" value="SRY-related_HMG-box_TF-like"/>
</dbReference>
<dbReference type="GO" id="GO:0000978">
    <property type="term" value="F:RNA polymerase II cis-regulatory region sequence-specific DNA binding"/>
    <property type="evidence" value="ECO:0007669"/>
    <property type="project" value="TreeGrafter"/>
</dbReference>
<feature type="domain" description="HMG box" evidence="5">
    <location>
        <begin position="147"/>
        <end position="215"/>
    </location>
</feature>
<dbReference type="GO" id="GO:0001228">
    <property type="term" value="F:DNA-binding transcription activator activity, RNA polymerase II-specific"/>
    <property type="evidence" value="ECO:0007669"/>
    <property type="project" value="TreeGrafter"/>
</dbReference>
<proteinExistence type="predicted"/>
<keyword evidence="2" id="KW-0804">Transcription</keyword>
<protein>
    <recommendedName>
        <fullName evidence="5">HMG box domain-containing protein</fullName>
    </recommendedName>
</protein>
<dbReference type="Gene3D" id="1.10.30.10">
    <property type="entry name" value="High mobility group box domain"/>
    <property type="match status" value="1"/>
</dbReference>
<evidence type="ECO:0000313" key="7">
    <source>
        <dbReference type="Proteomes" id="UP000250043"/>
    </source>
</evidence>
<evidence type="ECO:0000259" key="5">
    <source>
        <dbReference type="PROSITE" id="PS50118"/>
    </source>
</evidence>
<reference evidence="6 7" key="1">
    <citation type="submission" date="2016-07" db="EMBL/GenBank/DDBJ databases">
        <title>Draft genome of the white-rot fungus Obba rivulosa 3A-2.</title>
        <authorList>
            <consortium name="DOE Joint Genome Institute"/>
            <person name="Miettinen O."/>
            <person name="Riley R."/>
            <person name="Acob R."/>
            <person name="Barry K."/>
            <person name="Cullen D."/>
            <person name="De Vries R."/>
            <person name="Hainaut M."/>
            <person name="Hatakka A."/>
            <person name="Henrissat B."/>
            <person name="Hilden K."/>
            <person name="Kuo R."/>
            <person name="Labutti K."/>
            <person name="Lipzen A."/>
            <person name="Makela M.R."/>
            <person name="Sandor L."/>
            <person name="Spatafora J.W."/>
            <person name="Grigoriev I.V."/>
            <person name="Hibbett D.S."/>
        </authorList>
    </citation>
    <scope>NUCLEOTIDE SEQUENCE [LARGE SCALE GENOMIC DNA]</scope>
    <source>
        <strain evidence="6 7">3A-2</strain>
    </source>
</reference>
<dbReference type="EMBL" id="KV722365">
    <property type="protein sequence ID" value="OCH92708.1"/>
    <property type="molecule type" value="Genomic_DNA"/>
</dbReference>
<evidence type="ECO:0000256" key="4">
    <source>
        <dbReference type="SAM" id="MobiDB-lite"/>
    </source>
</evidence>
<dbReference type="GO" id="GO:0030154">
    <property type="term" value="P:cell differentiation"/>
    <property type="evidence" value="ECO:0007669"/>
    <property type="project" value="TreeGrafter"/>
</dbReference>
<feature type="region of interest" description="Disordered" evidence="4">
    <location>
        <begin position="77"/>
        <end position="143"/>
    </location>
</feature>
<dbReference type="PANTHER" id="PTHR10270:SF161">
    <property type="entry name" value="SEX-DETERMINING REGION Y PROTEIN"/>
    <property type="match status" value="1"/>
</dbReference>
<dbReference type="InterPro" id="IPR036910">
    <property type="entry name" value="HMG_box_dom_sf"/>
</dbReference>
<dbReference type="PROSITE" id="PS50118">
    <property type="entry name" value="HMG_BOX_2"/>
    <property type="match status" value="1"/>
</dbReference>
<evidence type="ECO:0000256" key="3">
    <source>
        <dbReference type="PROSITE-ProRule" id="PRU00267"/>
    </source>
</evidence>
<dbReference type="AlphaFoldDB" id="A0A8E2AYK8"/>
<feature type="compositionally biased region" description="Low complexity" evidence="4">
    <location>
        <begin position="77"/>
        <end position="101"/>
    </location>
</feature>